<dbReference type="Ensembl" id="ENSXETT00000065947">
    <property type="protein sequence ID" value="ENSXETP00000060920"/>
    <property type="gene ID" value="ENSXETG00000006966"/>
</dbReference>
<comment type="similarity">
    <text evidence="6">Belongs to the prostaglandin G/H synthase family.</text>
</comment>
<dbReference type="SMART" id="SM00179">
    <property type="entry name" value="EGF_CA"/>
    <property type="match status" value="1"/>
</dbReference>
<evidence type="ECO:0000313" key="41">
    <source>
        <dbReference type="Ensembl" id="ENSXETP00000060920"/>
    </source>
</evidence>
<dbReference type="InterPro" id="IPR019791">
    <property type="entry name" value="Haem_peroxidase_animal"/>
</dbReference>
<dbReference type="InterPro" id="IPR000436">
    <property type="entry name" value="Sushi_SCR_CCP_dom"/>
</dbReference>
<evidence type="ECO:0000256" key="31">
    <source>
        <dbReference type="ARBA" id="ARBA00048771"/>
    </source>
</evidence>
<dbReference type="Pfam" id="PF00084">
    <property type="entry name" value="Sushi"/>
    <property type="match status" value="1"/>
</dbReference>
<evidence type="ECO:0000256" key="3">
    <source>
        <dbReference type="ARBA" id="ARBA00004479"/>
    </source>
</evidence>
<evidence type="ECO:0000256" key="36">
    <source>
        <dbReference type="PROSITE-ProRule" id="PRU00302"/>
    </source>
</evidence>
<dbReference type="SMART" id="SM00032">
    <property type="entry name" value="CCP"/>
    <property type="match status" value="1"/>
</dbReference>
<keyword evidence="22" id="KW-0560">Oxidoreductase</keyword>
<evidence type="ECO:0000256" key="27">
    <source>
        <dbReference type="ARBA" id="ARBA00023324"/>
    </source>
</evidence>
<dbReference type="InterPro" id="IPR001881">
    <property type="entry name" value="EGF-like_Ca-bd_dom"/>
</dbReference>
<keyword evidence="16 38" id="KW-0812">Transmembrane</keyword>
<feature type="compositionally biased region" description="Basic and acidic residues" evidence="37">
    <location>
        <begin position="92"/>
        <end position="104"/>
    </location>
</feature>
<dbReference type="PRINTS" id="PR00457">
    <property type="entry name" value="ANPEROXIDASE"/>
</dbReference>
<dbReference type="Pfam" id="PF03098">
    <property type="entry name" value="An_peroxidase"/>
    <property type="match status" value="1"/>
</dbReference>
<dbReference type="InterPro" id="IPR049883">
    <property type="entry name" value="NOTCH1_EGF-like"/>
</dbReference>
<dbReference type="SMART" id="SM00181">
    <property type="entry name" value="EGF"/>
    <property type="match status" value="1"/>
</dbReference>
<keyword evidence="12 35" id="KW-0245">EGF-like domain</keyword>
<dbReference type="InterPro" id="IPR029589">
    <property type="entry name" value="TPO"/>
</dbReference>
<keyword evidence="21 38" id="KW-1133">Transmembrane helix</keyword>
<evidence type="ECO:0000256" key="6">
    <source>
        <dbReference type="ARBA" id="ARBA00008928"/>
    </source>
</evidence>
<keyword evidence="23 34" id="KW-0408">Iron</keyword>
<dbReference type="CDD" id="cd00054">
    <property type="entry name" value="EGF_CA"/>
    <property type="match status" value="1"/>
</dbReference>
<dbReference type="PROSITE" id="PS01187">
    <property type="entry name" value="EGF_CA"/>
    <property type="match status" value="1"/>
</dbReference>
<dbReference type="CDD" id="cd09825">
    <property type="entry name" value="thyroid_peroxidase"/>
    <property type="match status" value="1"/>
</dbReference>
<dbReference type="InterPro" id="IPR035976">
    <property type="entry name" value="Sushi/SCR/CCP_sf"/>
</dbReference>
<dbReference type="GO" id="GO:0005509">
    <property type="term" value="F:calcium ion binding"/>
    <property type="evidence" value="ECO:0007669"/>
    <property type="project" value="InterPro"/>
</dbReference>
<evidence type="ECO:0000256" key="13">
    <source>
        <dbReference type="ARBA" id="ARBA00022559"/>
    </source>
</evidence>
<comment type="subcellular location">
    <subcellularLocation>
        <location evidence="3">Membrane</location>
        <topology evidence="3">Single-pass type I membrane protein</topology>
    </subcellularLocation>
    <subcellularLocation>
        <location evidence="4">Secreted</location>
    </subcellularLocation>
</comment>
<keyword evidence="11" id="KW-0893">Thyroid hormones biosynthesis</keyword>
<reference evidence="41" key="1">
    <citation type="journal article" date="2010" name="Science">
        <title>The genome of the Western clawed frog Xenopus tropicalis.</title>
        <authorList>
            <person name="Hellsten U."/>
            <person name="Harland R.M."/>
            <person name="Gilchrist M.J."/>
            <person name="Hendrix D."/>
            <person name="Jurka J."/>
            <person name="Kapitonov V."/>
            <person name="Ovcharenko I."/>
            <person name="Putnam N.H."/>
            <person name="Shu S."/>
            <person name="Taher L."/>
            <person name="Blitz I.L."/>
            <person name="Blumberg B."/>
            <person name="Dichmann D.S."/>
            <person name="Dubchak I."/>
            <person name="Amaya E."/>
            <person name="Detter J.C."/>
            <person name="Fletcher R."/>
            <person name="Gerhard D.S."/>
            <person name="Goodstein D."/>
            <person name="Graves T."/>
            <person name="Grigoriev I.V."/>
            <person name="Grimwood J."/>
            <person name="Kawashima T."/>
            <person name="Lindquist E."/>
            <person name="Lucas S.M."/>
            <person name="Mead P.E."/>
            <person name="Mitros T."/>
            <person name="Ogino H."/>
            <person name="Ohta Y."/>
            <person name="Poliakov A.V."/>
            <person name="Pollet N."/>
            <person name="Robert J."/>
            <person name="Salamov A."/>
            <person name="Sater A.K."/>
            <person name="Schmutz J."/>
            <person name="Terry A."/>
            <person name="Vize P.D."/>
            <person name="Warren W.C."/>
            <person name="Wells D."/>
            <person name="Wills A."/>
            <person name="Wilson R.K."/>
            <person name="Zimmerman L.B."/>
            <person name="Zorn A.M."/>
            <person name="Grainger R."/>
            <person name="Grammer T."/>
            <person name="Khokha M.K."/>
            <person name="Richardson P.M."/>
            <person name="Rokhsar D.S."/>
        </authorList>
    </citation>
    <scope>NUCLEOTIDE SEQUENCE [LARGE SCALE GENOMIC DNA]</scope>
    <source>
        <strain evidence="41">Nigerian</strain>
    </source>
</reference>
<evidence type="ECO:0000256" key="32">
    <source>
        <dbReference type="ARBA" id="ARBA00049000"/>
    </source>
</evidence>
<dbReference type="PANTHER" id="PTHR11475:SF60">
    <property type="entry name" value="THYROID PEROXIDASE"/>
    <property type="match status" value="1"/>
</dbReference>
<protein>
    <recommendedName>
        <fullName evidence="9">Thyroid peroxidase</fullName>
        <ecNumber evidence="8">1.11.1.8</ecNumber>
    </recommendedName>
</protein>
<dbReference type="InParanoid" id="A0A6I8Q0Z0"/>
<evidence type="ECO:0000256" key="9">
    <source>
        <dbReference type="ARBA" id="ARBA00021693"/>
    </source>
</evidence>
<dbReference type="FunCoup" id="A0A6I8Q0Z0">
    <property type="interactions" value="66"/>
</dbReference>
<dbReference type="PANTHER" id="PTHR11475">
    <property type="entry name" value="OXIDASE/PEROXIDASE"/>
    <property type="match status" value="1"/>
</dbReference>
<dbReference type="PROSITE" id="PS50923">
    <property type="entry name" value="SUSHI"/>
    <property type="match status" value="1"/>
</dbReference>
<dbReference type="InterPro" id="IPR018097">
    <property type="entry name" value="EGF_Ca-bd_CS"/>
</dbReference>
<accession>A0A6I8Q0Z0</accession>
<dbReference type="GO" id="GO:0020037">
    <property type="term" value="F:heme binding"/>
    <property type="evidence" value="ECO:0007669"/>
    <property type="project" value="InterPro"/>
</dbReference>
<evidence type="ECO:0000256" key="35">
    <source>
        <dbReference type="PROSITE-ProRule" id="PRU00076"/>
    </source>
</evidence>
<keyword evidence="27" id="KW-0376">Hydrogen peroxide</keyword>
<comment type="caution">
    <text evidence="35">Lacks conserved residue(s) required for the propagation of feature annotation.</text>
</comment>
<evidence type="ECO:0000256" key="16">
    <source>
        <dbReference type="ARBA" id="ARBA00022692"/>
    </source>
</evidence>
<dbReference type="CDD" id="cd00033">
    <property type="entry name" value="CCP"/>
    <property type="match status" value="1"/>
</dbReference>
<dbReference type="PROSITE" id="PS00010">
    <property type="entry name" value="ASX_HYDROXYL"/>
    <property type="match status" value="1"/>
</dbReference>
<feature type="domain" description="EGF-like" evidence="39">
    <location>
        <begin position="776"/>
        <end position="819"/>
    </location>
</feature>
<dbReference type="PROSITE" id="PS50292">
    <property type="entry name" value="PEROXIDASE_3"/>
    <property type="match status" value="1"/>
</dbReference>
<evidence type="ECO:0000256" key="34">
    <source>
        <dbReference type="PIRSR" id="PIRSR619791-2"/>
    </source>
</evidence>
<evidence type="ECO:0000256" key="28">
    <source>
        <dbReference type="ARBA" id="ARBA00048137"/>
    </source>
</evidence>
<comment type="cofactor">
    <cofactor evidence="1">
        <name>heme b</name>
        <dbReference type="ChEBI" id="CHEBI:60344"/>
    </cofactor>
</comment>
<sequence length="910" mass="101331">MWEQCCCYSWIGLIHLGKICILPSSKIMPILNLLEMLTMASIVFSYTVKSNGTSQVKEVCVFENNTDQNSVFHLDNIPQSALPRNSSQTDKTSLEQHPESEDVSHTGSSFEAVLANLTGCVPQTLSPFCPNNCLAGKYRHITGACNNRNNPAWGAANTLLARWLPAQYEDGIGEPKGWREEFLYNGFRLPQVREVTNKIIHASSKAFREDDLYSHIIIEWGQYIDHDIAFTPQSVSKTPAIGSVDCKSTCENLYPCYPIKLSEEDPLSQGGCIPFYRSSSACGTGRGGLKFGNPSLLNPREQINGLTSFIDASTVYGSSESLQHKLKNLSSEEGLLRVNVKYSDSSREYLPFETPSACMQDPTADNAERIDCFFAGEGRANEVITLAAVHTLWLREHNRIAKALKKLNPHWNSETTYQEARKIVGALHQIITFRDYMPKILGKAAYDQYIGLYKGYNQKTNPSISNIFTTAAFRFGHATIPPMVHRLNSQYVDDPKYPSLPLNEVFFRPWRIVKEGGLDPLIRGLLGKSAKLQTQVDMINEELTEKLLVMTNNGSMDLASLNLQRGRDHGLPGYNDWREFCGLSRLATPADLINAVSDQKLVAKMIALYSHPDNIDVWLGGLAEDFLPGARTGPLFACLIGKQMQALREGDRFWYENNNIFTKIQRSELEKHSLSRVICDNTGLSHVPLDAFLLGNYPDNFVSCDSIPGINLEAWKESPEKGTTCGSPRKIENGDFAFCSEATVIYSCHSGYRLEGHEEITCQGNEWSNQPPICSDINECEDQPNGPCHSSAKCKNTLGGFHCLCTDPYELDKDKRTCVDSGRLPRGSLVSIILVAVLFVSWAGMCWILICRGASIFWSLTKAHNVEGGKKPSVVMIYSRCESKTMPLPLIPSEQVAKDVSNGHQILLHV</sequence>
<dbReference type="Bgee" id="ENSXETG00000006966">
    <property type="expression patterns" value="Expressed in ear vesicle and 3 other cell types or tissues"/>
</dbReference>
<evidence type="ECO:0000256" key="24">
    <source>
        <dbReference type="ARBA" id="ARBA00023136"/>
    </source>
</evidence>
<evidence type="ECO:0000256" key="30">
    <source>
        <dbReference type="ARBA" id="ARBA00048299"/>
    </source>
</evidence>
<evidence type="ECO:0000256" key="14">
    <source>
        <dbReference type="ARBA" id="ARBA00022617"/>
    </source>
</evidence>
<dbReference type="Xenbase" id="XB-GENE-920152">
    <property type="gene designation" value="tpo"/>
</dbReference>
<keyword evidence="14 34" id="KW-0349">Heme</keyword>
<dbReference type="GO" id="GO:0005576">
    <property type="term" value="C:extracellular region"/>
    <property type="evidence" value="ECO:0007669"/>
    <property type="project" value="UniProtKB-SubCell"/>
</dbReference>
<dbReference type="GO" id="GO:0004447">
    <property type="term" value="F:iodide peroxidase activity"/>
    <property type="evidence" value="ECO:0007669"/>
    <property type="project" value="UniProtKB-EC"/>
</dbReference>
<evidence type="ECO:0000256" key="29">
    <source>
        <dbReference type="ARBA" id="ARBA00048250"/>
    </source>
</evidence>
<feature type="domain" description="Sushi" evidence="40">
    <location>
        <begin position="723"/>
        <end position="776"/>
    </location>
</feature>
<evidence type="ECO:0000256" key="10">
    <source>
        <dbReference type="ARBA" id="ARBA00022525"/>
    </source>
</evidence>
<evidence type="ECO:0000256" key="8">
    <source>
        <dbReference type="ARBA" id="ARBA00012311"/>
    </source>
</evidence>
<feature type="compositionally biased region" description="Polar residues" evidence="37">
    <location>
        <begin position="79"/>
        <end position="91"/>
    </location>
</feature>
<keyword evidence="19" id="KW-0677">Repeat</keyword>
<evidence type="ECO:0000256" key="25">
    <source>
        <dbReference type="ARBA" id="ARBA00023157"/>
    </source>
</evidence>
<evidence type="ECO:0000256" key="21">
    <source>
        <dbReference type="ARBA" id="ARBA00022989"/>
    </source>
</evidence>
<dbReference type="GO" id="GO:0006979">
    <property type="term" value="P:response to oxidative stress"/>
    <property type="evidence" value="ECO:0007669"/>
    <property type="project" value="InterPro"/>
</dbReference>
<dbReference type="FunFam" id="2.10.70.10:FF:000003">
    <property type="entry name" value="Versican core protein"/>
    <property type="match status" value="1"/>
</dbReference>
<keyword evidence="13" id="KW-0575">Peroxidase</keyword>
<evidence type="ECO:0000256" key="15">
    <source>
        <dbReference type="ARBA" id="ARBA00022659"/>
    </source>
</evidence>
<comment type="catalytic activity">
    <reaction evidence="28">
        <text>[thyroglobulin]-L-tyrosine + iodide + H2O2 + H(+) = [thyroglobulin]-3-iodo-L-tyrosine + 2 H2O</text>
        <dbReference type="Rhea" id="RHEA:48956"/>
        <dbReference type="Rhea" id="RHEA-COMP:12274"/>
        <dbReference type="Rhea" id="RHEA-COMP:12275"/>
        <dbReference type="ChEBI" id="CHEBI:15377"/>
        <dbReference type="ChEBI" id="CHEBI:15378"/>
        <dbReference type="ChEBI" id="CHEBI:16240"/>
        <dbReference type="ChEBI" id="CHEBI:16382"/>
        <dbReference type="ChEBI" id="CHEBI:46858"/>
        <dbReference type="ChEBI" id="CHEBI:90870"/>
        <dbReference type="EC" id="1.11.1.8"/>
    </reaction>
</comment>
<evidence type="ECO:0000256" key="22">
    <source>
        <dbReference type="ARBA" id="ARBA00023002"/>
    </source>
</evidence>
<dbReference type="SUPFAM" id="SSF57196">
    <property type="entry name" value="EGF/Laminin"/>
    <property type="match status" value="1"/>
</dbReference>
<dbReference type="GO" id="GO:0042446">
    <property type="term" value="P:hormone biosynthetic process"/>
    <property type="evidence" value="ECO:0007669"/>
    <property type="project" value="UniProtKB-KW"/>
</dbReference>
<dbReference type="InterPro" id="IPR010255">
    <property type="entry name" value="Haem_peroxidase_sf"/>
</dbReference>
<comment type="catalytic activity">
    <reaction evidence="32">
        <text>[thyroglobulin]-3-iodo-L-tyrosine + iodide + H2O2 + H(+) = [thyroglobulin]-3,5-diiodo-L-tyrosine + 2 H2O</text>
        <dbReference type="Rhea" id="RHEA:48960"/>
        <dbReference type="Rhea" id="RHEA-COMP:12275"/>
        <dbReference type="Rhea" id="RHEA-COMP:12276"/>
        <dbReference type="ChEBI" id="CHEBI:15377"/>
        <dbReference type="ChEBI" id="CHEBI:15378"/>
        <dbReference type="ChEBI" id="CHEBI:16240"/>
        <dbReference type="ChEBI" id="CHEBI:16382"/>
        <dbReference type="ChEBI" id="CHEBI:90870"/>
        <dbReference type="ChEBI" id="CHEBI:90871"/>
        <dbReference type="EC" id="1.11.1.8"/>
    </reaction>
</comment>
<evidence type="ECO:0000256" key="19">
    <source>
        <dbReference type="ARBA" id="ARBA00022737"/>
    </source>
</evidence>
<dbReference type="SUPFAM" id="SSF57535">
    <property type="entry name" value="Complement control module/SCR domain"/>
    <property type="match status" value="1"/>
</dbReference>
<dbReference type="GO" id="GO:0006590">
    <property type="term" value="P:thyroid hormone generation"/>
    <property type="evidence" value="ECO:0007669"/>
    <property type="project" value="UniProtKB-UniPathway"/>
</dbReference>
<evidence type="ECO:0000256" key="37">
    <source>
        <dbReference type="SAM" id="MobiDB-lite"/>
    </source>
</evidence>
<gene>
    <name evidence="41" type="primary">tpo</name>
</gene>
<evidence type="ECO:0000256" key="23">
    <source>
        <dbReference type="ARBA" id="ARBA00023004"/>
    </source>
</evidence>
<keyword evidence="26" id="KW-0325">Glycoprotein</keyword>
<evidence type="ECO:0000256" key="5">
    <source>
        <dbReference type="ARBA" id="ARBA00005197"/>
    </source>
</evidence>
<evidence type="ECO:0000256" key="20">
    <source>
        <dbReference type="ARBA" id="ARBA00022837"/>
    </source>
</evidence>
<evidence type="ECO:0000256" key="7">
    <source>
        <dbReference type="ARBA" id="ARBA00011561"/>
    </source>
</evidence>
<comment type="pathway">
    <text evidence="5">Hormone biosynthesis; thyroid hormone biosynthesis.</text>
</comment>
<comment type="similarity">
    <text evidence="33">Belongs to the peroxidase family. XPO subfamily.</text>
</comment>
<dbReference type="Gene3D" id="1.10.640.10">
    <property type="entry name" value="Haem peroxidase domain superfamily, animal type"/>
    <property type="match status" value="1"/>
</dbReference>
<dbReference type="GO" id="GO:0016020">
    <property type="term" value="C:membrane"/>
    <property type="evidence" value="ECO:0007669"/>
    <property type="project" value="UniProtKB-SubCell"/>
</dbReference>
<name>A0A6I8Q0Z0_XENTR</name>
<feature type="binding site" description="axial binding residue" evidence="34">
    <location>
        <position position="477"/>
    </location>
    <ligand>
        <name>heme b</name>
        <dbReference type="ChEBI" id="CHEBI:60344"/>
    </ligand>
    <ligandPart>
        <name>Fe</name>
        <dbReference type="ChEBI" id="CHEBI:18248"/>
    </ligandPart>
</feature>
<evidence type="ECO:0000256" key="1">
    <source>
        <dbReference type="ARBA" id="ARBA00001970"/>
    </source>
</evidence>
<evidence type="ECO:0000256" key="4">
    <source>
        <dbReference type="ARBA" id="ARBA00004613"/>
    </source>
</evidence>
<keyword evidence="20" id="KW-0106">Calcium</keyword>
<reference evidence="41" key="2">
    <citation type="submission" date="2020-05" db="UniProtKB">
        <authorList>
            <consortium name="Ensembl"/>
        </authorList>
    </citation>
    <scope>IDENTIFICATION</scope>
</reference>
<comment type="catalytic activity">
    <reaction evidence="30">
        <text>2 [thyroglobulin]-3,5-diiodo-L-tyrosine + H2O2 = [thyroglobulin]-L-thyroxine + [thyroglobulin]-dehydroalanine + 2 H2O</text>
        <dbReference type="Rhea" id="RHEA:48964"/>
        <dbReference type="Rhea" id="RHEA-COMP:12276"/>
        <dbReference type="Rhea" id="RHEA-COMP:12277"/>
        <dbReference type="Rhea" id="RHEA-COMP:12278"/>
        <dbReference type="ChEBI" id="CHEBI:15377"/>
        <dbReference type="ChEBI" id="CHEBI:16240"/>
        <dbReference type="ChEBI" id="CHEBI:90871"/>
        <dbReference type="ChEBI" id="CHEBI:90872"/>
        <dbReference type="ChEBI" id="CHEBI:90873"/>
        <dbReference type="EC" id="1.11.1.8"/>
    </reaction>
</comment>
<dbReference type="PROSITE" id="PS50026">
    <property type="entry name" value="EGF_3"/>
    <property type="match status" value="1"/>
</dbReference>
<keyword evidence="25" id="KW-1015">Disulfide bond</keyword>
<dbReference type="UniPathway" id="UPA00194"/>
<dbReference type="SUPFAM" id="SSF48113">
    <property type="entry name" value="Heme-dependent peroxidases"/>
    <property type="match status" value="1"/>
</dbReference>
<keyword evidence="10" id="KW-0964">Secreted</keyword>
<evidence type="ECO:0000259" key="40">
    <source>
        <dbReference type="PROSITE" id="PS50923"/>
    </source>
</evidence>
<comment type="catalytic activity">
    <reaction evidence="31">
        <text>2 iodide + H2O2 + 2 H(+) = diiodine + 2 H2O</text>
        <dbReference type="Rhea" id="RHEA:23336"/>
        <dbReference type="ChEBI" id="CHEBI:15377"/>
        <dbReference type="ChEBI" id="CHEBI:15378"/>
        <dbReference type="ChEBI" id="CHEBI:16240"/>
        <dbReference type="ChEBI" id="CHEBI:16382"/>
        <dbReference type="ChEBI" id="CHEBI:17606"/>
        <dbReference type="EC" id="1.11.1.8"/>
    </reaction>
</comment>
<evidence type="ECO:0000256" key="18">
    <source>
        <dbReference type="ARBA" id="ARBA00022729"/>
    </source>
</evidence>
<evidence type="ECO:0000259" key="39">
    <source>
        <dbReference type="PROSITE" id="PS50026"/>
    </source>
</evidence>
<organism evidence="41">
    <name type="scientific">Xenopus tropicalis</name>
    <name type="common">Western clawed frog</name>
    <name type="synonym">Silurana tropicalis</name>
    <dbReference type="NCBI Taxonomy" id="8364"/>
    <lineage>
        <taxon>Eukaryota</taxon>
        <taxon>Metazoa</taxon>
        <taxon>Chordata</taxon>
        <taxon>Craniata</taxon>
        <taxon>Vertebrata</taxon>
        <taxon>Euteleostomi</taxon>
        <taxon>Amphibia</taxon>
        <taxon>Batrachia</taxon>
        <taxon>Anura</taxon>
        <taxon>Pipoidea</taxon>
        <taxon>Pipidae</taxon>
        <taxon>Xenopodinae</taxon>
        <taxon>Xenopus</taxon>
        <taxon>Silurana</taxon>
    </lineage>
</organism>
<comment type="catalytic activity">
    <reaction evidence="29">
        <text>[thyroglobulin]-3-iodo-L-tyrosine + [thyroglobulin]-3,5-diiodo-L-tyrosine + H2O2 = [thyroglobulin]-3,3',5-triiodo-L-thyronine + [thyroglobulin]-dehydroalanine + 2 H2O</text>
        <dbReference type="Rhea" id="RHEA:48968"/>
        <dbReference type="Rhea" id="RHEA-COMP:12275"/>
        <dbReference type="Rhea" id="RHEA-COMP:12276"/>
        <dbReference type="Rhea" id="RHEA-COMP:12278"/>
        <dbReference type="Rhea" id="RHEA-COMP:12279"/>
        <dbReference type="ChEBI" id="CHEBI:15377"/>
        <dbReference type="ChEBI" id="CHEBI:16240"/>
        <dbReference type="ChEBI" id="CHEBI:90870"/>
        <dbReference type="ChEBI" id="CHEBI:90871"/>
        <dbReference type="ChEBI" id="CHEBI:90873"/>
        <dbReference type="ChEBI" id="CHEBI:90874"/>
        <dbReference type="EC" id="1.11.1.8"/>
    </reaction>
</comment>
<dbReference type="GO" id="GO:0042744">
    <property type="term" value="P:hydrogen peroxide catabolic process"/>
    <property type="evidence" value="ECO:0007669"/>
    <property type="project" value="UniProtKB-KW"/>
</dbReference>
<comment type="subunit">
    <text evidence="7">Interacts with DUOX1, DUOX2 and CYBA.</text>
</comment>
<dbReference type="AlphaFoldDB" id="A0A6I8Q0Z0"/>
<dbReference type="InterPro" id="IPR000742">
    <property type="entry name" value="EGF"/>
</dbReference>
<dbReference type="InterPro" id="IPR000152">
    <property type="entry name" value="EGF-type_Asp/Asn_hydroxyl_site"/>
</dbReference>
<dbReference type="Pfam" id="PF07645">
    <property type="entry name" value="EGF_CA"/>
    <property type="match status" value="1"/>
</dbReference>
<dbReference type="Gene3D" id="2.10.25.10">
    <property type="entry name" value="Laminin"/>
    <property type="match status" value="1"/>
</dbReference>
<keyword evidence="24 38" id="KW-0472">Membrane</keyword>
<evidence type="ECO:0000256" key="17">
    <source>
        <dbReference type="ARBA" id="ARBA00022723"/>
    </source>
</evidence>
<dbReference type="InterPro" id="IPR037120">
    <property type="entry name" value="Haem_peroxidase_sf_animal"/>
</dbReference>
<evidence type="ECO:0000256" key="2">
    <source>
        <dbReference type="ARBA" id="ARBA00003834"/>
    </source>
</evidence>
<comment type="function">
    <text evidence="2">Iodination and coupling of the hormonogenic tyrosines in thyroglobulin to yield the thyroid hormones T(3) and T(4).</text>
</comment>
<dbReference type="PROSITE" id="PS01186">
    <property type="entry name" value="EGF_2"/>
    <property type="match status" value="1"/>
</dbReference>
<evidence type="ECO:0000256" key="12">
    <source>
        <dbReference type="ARBA" id="ARBA00022536"/>
    </source>
</evidence>
<evidence type="ECO:0000256" key="33">
    <source>
        <dbReference type="ARBA" id="ARBA00061342"/>
    </source>
</evidence>
<keyword evidence="15 36" id="KW-0768">Sushi</keyword>
<feature type="region of interest" description="Disordered" evidence="37">
    <location>
        <begin position="79"/>
        <end position="105"/>
    </location>
</feature>
<dbReference type="Gene3D" id="2.10.70.10">
    <property type="entry name" value="Complement Module, domain 1"/>
    <property type="match status" value="1"/>
</dbReference>
<feature type="transmembrane region" description="Helical" evidence="38">
    <location>
        <begin position="829"/>
        <end position="850"/>
    </location>
</feature>
<keyword evidence="17 34" id="KW-0479">Metal-binding</keyword>
<evidence type="ECO:0000256" key="38">
    <source>
        <dbReference type="SAM" id="Phobius"/>
    </source>
</evidence>
<keyword evidence="18" id="KW-0732">Signal</keyword>
<evidence type="ECO:0000256" key="11">
    <source>
        <dbReference type="ARBA" id="ARBA00022534"/>
    </source>
</evidence>
<dbReference type="FunFam" id="1.10.640.10:FF:000001">
    <property type="entry name" value="Peroxidasin homolog"/>
    <property type="match status" value="1"/>
</dbReference>
<evidence type="ECO:0000256" key="26">
    <source>
        <dbReference type="ARBA" id="ARBA00023180"/>
    </source>
</evidence>
<dbReference type="GeneTree" id="ENSGT00940000158104"/>
<proteinExistence type="inferred from homology"/>
<dbReference type="EC" id="1.11.1.8" evidence="8"/>